<reference evidence="2" key="1">
    <citation type="journal article" date="2020" name="Nature">
        <title>Giant virus diversity and host interactions through global metagenomics.</title>
        <authorList>
            <person name="Schulz F."/>
            <person name="Roux S."/>
            <person name="Paez-Espino D."/>
            <person name="Jungbluth S."/>
            <person name="Walsh D.A."/>
            <person name="Denef V.J."/>
            <person name="McMahon K.D."/>
            <person name="Konstantinidis K.T."/>
            <person name="Eloe-Fadrosh E.A."/>
            <person name="Kyrpides N.C."/>
            <person name="Woyke T."/>
        </authorList>
    </citation>
    <scope>NUCLEOTIDE SEQUENCE</scope>
    <source>
        <strain evidence="2">GVMAG-M-3300023174-102</strain>
    </source>
</reference>
<name>A0A6C0D1Q2_9ZZZZ</name>
<evidence type="ECO:0000256" key="1">
    <source>
        <dbReference type="SAM" id="MobiDB-lite"/>
    </source>
</evidence>
<evidence type="ECO:0000313" key="2">
    <source>
        <dbReference type="EMBL" id="QHT09625.1"/>
    </source>
</evidence>
<dbReference type="EMBL" id="MN739513">
    <property type="protein sequence ID" value="QHT09625.1"/>
    <property type="molecule type" value="Genomic_DNA"/>
</dbReference>
<dbReference type="AlphaFoldDB" id="A0A6C0D1Q2"/>
<feature type="compositionally biased region" description="Low complexity" evidence="1">
    <location>
        <begin position="156"/>
        <end position="171"/>
    </location>
</feature>
<feature type="compositionally biased region" description="Polar residues" evidence="1">
    <location>
        <begin position="190"/>
        <end position="201"/>
    </location>
</feature>
<sequence>MSSPGKKPSHVMFGDYCVLMETNAEECESWYYFIRREGNEENLKHLQDQLEKVRMEIIDDYSTFDLDLEHNVRATTAKDMTKVELNSVSFNRKFDGTLKRIDFGFKSNDSNSKKIRKVCKLLGMGRIDEYISDEDIDDEDLASTNGEESDPEHIFSSDSGSGSGSESNSDSVSDDSDSEEEKKSVDVKQIPSSLMSKNGKK</sequence>
<protein>
    <submittedName>
        <fullName evidence="2">Uncharacterized protein</fullName>
    </submittedName>
</protein>
<feature type="region of interest" description="Disordered" evidence="1">
    <location>
        <begin position="135"/>
        <end position="201"/>
    </location>
</feature>
<accession>A0A6C0D1Q2</accession>
<proteinExistence type="predicted"/>
<organism evidence="2">
    <name type="scientific">viral metagenome</name>
    <dbReference type="NCBI Taxonomy" id="1070528"/>
    <lineage>
        <taxon>unclassified sequences</taxon>
        <taxon>metagenomes</taxon>
        <taxon>organismal metagenomes</taxon>
    </lineage>
</organism>